<keyword evidence="4" id="KW-1185">Reference proteome</keyword>
<accession>A0ABV7XBV7</accession>
<dbReference type="SUPFAM" id="SSF51556">
    <property type="entry name" value="Metallo-dependent hydrolases"/>
    <property type="match status" value="1"/>
</dbReference>
<gene>
    <name evidence="3" type="ORF">ACFOMD_06140</name>
</gene>
<comment type="caution">
    <text evidence="3">The sequence shown here is derived from an EMBL/GenBank/DDBJ whole genome shotgun (WGS) entry which is preliminary data.</text>
</comment>
<keyword evidence="1" id="KW-0732">Signal</keyword>
<reference evidence="4" key="1">
    <citation type="journal article" date="2019" name="Int. J. Syst. Evol. Microbiol.">
        <title>The Global Catalogue of Microorganisms (GCM) 10K type strain sequencing project: providing services to taxonomists for standard genome sequencing and annotation.</title>
        <authorList>
            <consortium name="The Broad Institute Genomics Platform"/>
            <consortium name="The Broad Institute Genome Sequencing Center for Infectious Disease"/>
            <person name="Wu L."/>
            <person name="Ma J."/>
        </authorList>
    </citation>
    <scope>NUCLEOTIDE SEQUENCE [LARGE SCALE GENOMIC DNA]</scope>
    <source>
        <strain evidence="4">KCTC 42644</strain>
    </source>
</reference>
<dbReference type="SUPFAM" id="SSF51338">
    <property type="entry name" value="Composite domain of metallo-dependent hydrolases"/>
    <property type="match status" value="1"/>
</dbReference>
<dbReference type="InterPro" id="IPR011059">
    <property type="entry name" value="Metal-dep_hydrolase_composite"/>
</dbReference>
<evidence type="ECO:0000256" key="1">
    <source>
        <dbReference type="SAM" id="SignalP"/>
    </source>
</evidence>
<dbReference type="RefSeq" id="WP_380858440.1">
    <property type="nucleotide sequence ID" value="NZ_JBHRXV010000004.1"/>
</dbReference>
<dbReference type="Gene3D" id="1.20.58.520">
    <property type="entry name" value="Amidohydrolase"/>
    <property type="match status" value="1"/>
</dbReference>
<sequence>MNRTLLLAAGLLASASLPSMAVAATETYTVIVGGRTVGHLKADTNGASTVIDYDYKNNGRGPTIAETLTLGADGLPTAWTVKGATTFGGKVDEKFALKGKTASWTDSAGSGTKRVGEPSLYISQSASPWSLGLYARALLKDADRTMPGLPGGNVKLEKIETFTANGTGGPVEVTAYALTGIDLNPNYLFLDKDGAFFASTQGRGVTVRKGYEGEDDRLRAMAEKLSAARYAAIQKATAHNFDAPIRIRNVRIFDPKTLALTAPKSVVVFRDSIAAVEELNSPATPGEVTIDGAGGTLVAGMTEGHGHASEDDAVLNLAAGITSIRDMGNNNTEMLAMIDRIEKGESAGSRIVPSGFIEGRSPFSSNNGIVAETEQQAVDAVRWYAARGFPAIKIYNSIKPEWVPAMVAEAHKLDMHVMGHVPAFATADQMMAAGYDELTHINQFVLGWILKPGEDTRNLLRLTALRRLPGLDLDSAPVKKTMATIVEKKIAIDPTLVIHEAFTQSRDGQVPPGMVDYLDHMPISTQRDAKRAWVDLSQAGDDAAYRGAFDKIVEVVKRLNASGVMIVPGTDMGGAFTYHRELELYQKIGMTPAQILKRATWDMAAFLKQDQQRGSIERGKLADFFLVAGDPTKDLKAIKAIRMVVKNGTVYFPSEIHSHFGIAPFAKAPAIVEPKK</sequence>
<dbReference type="EMBL" id="JBHRXV010000004">
    <property type="protein sequence ID" value="MFC3712139.1"/>
    <property type="molecule type" value="Genomic_DNA"/>
</dbReference>
<dbReference type="PANTHER" id="PTHR43135:SF3">
    <property type="entry name" value="ALPHA-D-RIBOSE 1-METHYLPHOSPHONATE 5-TRIPHOSPHATE DIPHOSPHATASE"/>
    <property type="match status" value="1"/>
</dbReference>
<evidence type="ECO:0000313" key="3">
    <source>
        <dbReference type="EMBL" id="MFC3712139.1"/>
    </source>
</evidence>
<dbReference type="InterPro" id="IPR032466">
    <property type="entry name" value="Metal_Hydrolase"/>
</dbReference>
<name>A0ABV7XBV7_9SPHN</name>
<dbReference type="Pfam" id="PF01979">
    <property type="entry name" value="Amidohydro_1"/>
    <property type="match status" value="1"/>
</dbReference>
<organism evidence="3 4">
    <name type="scientific">Sphingoaurantiacus capsulatus</name>
    <dbReference type="NCBI Taxonomy" id="1771310"/>
    <lineage>
        <taxon>Bacteria</taxon>
        <taxon>Pseudomonadati</taxon>
        <taxon>Pseudomonadota</taxon>
        <taxon>Alphaproteobacteria</taxon>
        <taxon>Sphingomonadales</taxon>
        <taxon>Sphingosinicellaceae</taxon>
        <taxon>Sphingoaurantiacus</taxon>
    </lineage>
</organism>
<feature type="domain" description="Amidohydrolase-related" evidence="2">
    <location>
        <begin position="316"/>
        <end position="650"/>
    </location>
</feature>
<dbReference type="Gene3D" id="3.40.50.10910">
    <property type="entry name" value="Amidohydrolase"/>
    <property type="match status" value="1"/>
</dbReference>
<protein>
    <submittedName>
        <fullName evidence="3">Amidohydrolase family protein</fullName>
    </submittedName>
</protein>
<feature type="signal peptide" evidence="1">
    <location>
        <begin position="1"/>
        <end position="23"/>
    </location>
</feature>
<dbReference type="Proteomes" id="UP001595615">
    <property type="component" value="Unassembled WGS sequence"/>
</dbReference>
<dbReference type="Gene3D" id="2.30.40.10">
    <property type="entry name" value="Urease, subunit C, domain 1"/>
    <property type="match status" value="1"/>
</dbReference>
<proteinExistence type="predicted"/>
<dbReference type="PANTHER" id="PTHR43135">
    <property type="entry name" value="ALPHA-D-RIBOSE 1-METHYLPHOSPHONATE 5-TRIPHOSPHATE DIPHOSPHATASE"/>
    <property type="match status" value="1"/>
</dbReference>
<dbReference type="InterPro" id="IPR006680">
    <property type="entry name" value="Amidohydro-rel"/>
</dbReference>
<evidence type="ECO:0000259" key="2">
    <source>
        <dbReference type="Pfam" id="PF01979"/>
    </source>
</evidence>
<evidence type="ECO:0000313" key="4">
    <source>
        <dbReference type="Proteomes" id="UP001595615"/>
    </source>
</evidence>
<feature type="chain" id="PRO_5046949267" evidence="1">
    <location>
        <begin position="24"/>
        <end position="676"/>
    </location>
</feature>
<dbReference type="InterPro" id="IPR051781">
    <property type="entry name" value="Metallo-dep_Hydrolase"/>
</dbReference>
<dbReference type="Gene3D" id="3.30.110.90">
    <property type="entry name" value="Amidohydrolase"/>
    <property type="match status" value="1"/>
</dbReference>